<organism evidence="1 2">
    <name type="scientific">Chitinophaga niastensis</name>
    <dbReference type="NCBI Taxonomy" id="536980"/>
    <lineage>
        <taxon>Bacteria</taxon>
        <taxon>Pseudomonadati</taxon>
        <taxon>Bacteroidota</taxon>
        <taxon>Chitinophagia</taxon>
        <taxon>Chitinophagales</taxon>
        <taxon>Chitinophagaceae</taxon>
        <taxon>Chitinophaga</taxon>
    </lineage>
</organism>
<name>A0A2P8HGT5_CHINA</name>
<evidence type="ECO:0000313" key="2">
    <source>
        <dbReference type="Proteomes" id="UP000240971"/>
    </source>
</evidence>
<protein>
    <submittedName>
        <fullName evidence="1">Uncharacterized protein</fullName>
    </submittedName>
</protein>
<accession>A0A2P8HGT5</accession>
<dbReference type="AlphaFoldDB" id="A0A2P8HGT5"/>
<evidence type="ECO:0000313" key="1">
    <source>
        <dbReference type="EMBL" id="PSL45423.1"/>
    </source>
</evidence>
<comment type="caution">
    <text evidence="1">The sequence shown here is derived from an EMBL/GenBank/DDBJ whole genome shotgun (WGS) entry which is preliminary data.</text>
</comment>
<reference evidence="1 2" key="1">
    <citation type="submission" date="2018-03" db="EMBL/GenBank/DDBJ databases">
        <title>Genomic Encyclopedia of Archaeal and Bacterial Type Strains, Phase II (KMG-II): from individual species to whole genera.</title>
        <authorList>
            <person name="Goeker M."/>
        </authorList>
    </citation>
    <scope>NUCLEOTIDE SEQUENCE [LARGE SCALE GENOMIC DNA]</scope>
    <source>
        <strain evidence="1 2">DSM 24859</strain>
    </source>
</reference>
<keyword evidence="2" id="KW-1185">Reference proteome</keyword>
<gene>
    <name evidence="1" type="ORF">CLV51_104125</name>
</gene>
<dbReference type="EMBL" id="PYAW01000004">
    <property type="protein sequence ID" value="PSL45423.1"/>
    <property type="molecule type" value="Genomic_DNA"/>
</dbReference>
<sequence length="33" mass="3987">MQPPKNKQIFKFAYFTLKPIHNNLKKITNQILE</sequence>
<dbReference type="Proteomes" id="UP000240971">
    <property type="component" value="Unassembled WGS sequence"/>
</dbReference>
<proteinExistence type="predicted"/>